<reference evidence="1 2" key="1">
    <citation type="journal article" date="2018" name="Int. J. Syst. Evol. Microbiol.">
        <title>Pseudooceanicola lipolyticus sp. nov., a marine alphaproteobacterium, reclassification of Oceanicola flagellatus as Pseudooceanicola flagellatus comb. nov. and emended description of the genus Pseudooceanicola.</title>
        <authorList>
            <person name="Huang M.-M."/>
            <person name="Guo L.-L."/>
            <person name="Wu Y.-H."/>
            <person name="Lai Q.-L."/>
            <person name="Shao Z.-Z."/>
            <person name="Wang C.-S."/>
            <person name="Wu M."/>
            <person name="Xu X.-W."/>
        </authorList>
    </citation>
    <scope>NUCLEOTIDE SEQUENCE [LARGE SCALE GENOMIC DNA]</scope>
    <source>
        <strain evidence="1 2">157</strain>
    </source>
</reference>
<organism evidence="1 2">
    <name type="scientific">Pseudooceanicola lipolyticus</name>
    <dbReference type="NCBI Taxonomy" id="2029104"/>
    <lineage>
        <taxon>Bacteria</taxon>
        <taxon>Pseudomonadati</taxon>
        <taxon>Pseudomonadota</taxon>
        <taxon>Alphaproteobacteria</taxon>
        <taxon>Rhodobacterales</taxon>
        <taxon>Paracoccaceae</taxon>
        <taxon>Pseudooceanicola</taxon>
    </lineage>
</organism>
<gene>
    <name evidence="1" type="ORF">CVM52_04405</name>
</gene>
<dbReference type="EMBL" id="PGTB01000007">
    <property type="protein sequence ID" value="PJE37878.1"/>
    <property type="molecule type" value="Genomic_DNA"/>
</dbReference>
<evidence type="ECO:0008006" key="3">
    <source>
        <dbReference type="Google" id="ProtNLM"/>
    </source>
</evidence>
<evidence type="ECO:0000313" key="1">
    <source>
        <dbReference type="EMBL" id="PJE37878.1"/>
    </source>
</evidence>
<protein>
    <recommendedName>
        <fullName evidence="3">Cellulose biosynthesis protein BcsS</fullName>
    </recommendedName>
</protein>
<name>A0A2M8J532_9RHOB</name>
<comment type="caution">
    <text evidence="1">The sequence shown here is derived from an EMBL/GenBank/DDBJ whole genome shotgun (WGS) entry which is preliminary data.</text>
</comment>
<dbReference type="Proteomes" id="UP000231553">
    <property type="component" value="Unassembled WGS sequence"/>
</dbReference>
<accession>A0A2M8J532</accession>
<dbReference type="AlphaFoldDB" id="A0A2M8J532"/>
<proteinExistence type="predicted"/>
<keyword evidence="2" id="KW-1185">Reference proteome</keyword>
<evidence type="ECO:0000313" key="2">
    <source>
        <dbReference type="Proteomes" id="UP000231553"/>
    </source>
</evidence>
<sequence>MLICLFTPLPALAGAWLRGEGESFLSLTGSLRQAGSAEYLETDLYAEHGLGPRLTAGLAYNDTGGDSGHALAFLRLPLGRRDGPARLSVELGLGAHHRQGQWRPMQRLALAYGRGLTWPGGTSWLNLETALERRRGLPDPEYKIDLTLGQSGGARLRPMIKLGSSHTPGQRLGWSASAHLLFDGPEQVTWTVGLERKRAGRLSTALILGLWRRF</sequence>